<dbReference type="EMBL" id="FZQP02005443">
    <property type="protein sequence ID" value="VVD01610.1"/>
    <property type="molecule type" value="Genomic_DNA"/>
</dbReference>
<reference evidence="1 2" key="1">
    <citation type="submission" date="2017-07" db="EMBL/GenBank/DDBJ databases">
        <authorList>
            <person name="Talla V."/>
            <person name="Backstrom N."/>
        </authorList>
    </citation>
    <scope>NUCLEOTIDE SEQUENCE [LARGE SCALE GENOMIC DNA]</scope>
</reference>
<evidence type="ECO:0000313" key="1">
    <source>
        <dbReference type="EMBL" id="VVD01610.1"/>
    </source>
</evidence>
<accession>A0A5E4QTZ7</accession>
<proteinExistence type="predicted"/>
<dbReference type="AlphaFoldDB" id="A0A5E4QTZ7"/>
<evidence type="ECO:0000313" key="2">
    <source>
        <dbReference type="Proteomes" id="UP000324832"/>
    </source>
</evidence>
<sequence length="55" mass="6013">CLAMCSEVESLLTGLHPLSRNLEPADRLPPLSYVSQLAVKLKPADRLPDALSRRA</sequence>
<organism evidence="1 2">
    <name type="scientific">Leptidea sinapis</name>
    <dbReference type="NCBI Taxonomy" id="189913"/>
    <lineage>
        <taxon>Eukaryota</taxon>
        <taxon>Metazoa</taxon>
        <taxon>Ecdysozoa</taxon>
        <taxon>Arthropoda</taxon>
        <taxon>Hexapoda</taxon>
        <taxon>Insecta</taxon>
        <taxon>Pterygota</taxon>
        <taxon>Neoptera</taxon>
        <taxon>Endopterygota</taxon>
        <taxon>Lepidoptera</taxon>
        <taxon>Glossata</taxon>
        <taxon>Ditrysia</taxon>
        <taxon>Papilionoidea</taxon>
        <taxon>Pieridae</taxon>
        <taxon>Dismorphiinae</taxon>
        <taxon>Leptidea</taxon>
    </lineage>
</organism>
<name>A0A5E4QTZ7_9NEOP</name>
<dbReference type="Proteomes" id="UP000324832">
    <property type="component" value="Unassembled WGS sequence"/>
</dbReference>
<keyword evidence="2" id="KW-1185">Reference proteome</keyword>
<feature type="non-terminal residue" evidence="1">
    <location>
        <position position="1"/>
    </location>
</feature>
<protein>
    <submittedName>
        <fullName evidence="1">Uncharacterized protein</fullName>
    </submittedName>
</protein>
<gene>
    <name evidence="1" type="ORF">LSINAPIS_LOCUS11987</name>
</gene>